<dbReference type="PRINTS" id="PR00081">
    <property type="entry name" value="GDHRDH"/>
</dbReference>
<name>A0A1H6JVD6_9GAMM</name>
<dbReference type="PRINTS" id="PR00080">
    <property type="entry name" value="SDRFAMILY"/>
</dbReference>
<dbReference type="FunFam" id="3.40.50.720:FF:000047">
    <property type="entry name" value="NADP-dependent L-serine/L-allo-threonine dehydrogenase"/>
    <property type="match status" value="1"/>
</dbReference>
<dbReference type="Proteomes" id="UP000199371">
    <property type="component" value="Unassembled WGS sequence"/>
</dbReference>
<dbReference type="OrthoDB" id="9810734at2"/>
<dbReference type="PROSITE" id="PS00061">
    <property type="entry name" value="ADH_SHORT"/>
    <property type="match status" value="1"/>
</dbReference>
<dbReference type="AlphaFoldDB" id="A0A1H6JVD6"/>
<dbReference type="PANTHER" id="PTHR43115:SF4">
    <property type="entry name" value="DEHYDROGENASE_REDUCTASE SDR FAMILY MEMBER 11"/>
    <property type="match status" value="1"/>
</dbReference>
<organism evidence="4 5">
    <name type="scientific">Rheinheimera pacifica</name>
    <dbReference type="NCBI Taxonomy" id="173990"/>
    <lineage>
        <taxon>Bacteria</taxon>
        <taxon>Pseudomonadati</taxon>
        <taxon>Pseudomonadota</taxon>
        <taxon>Gammaproteobacteria</taxon>
        <taxon>Chromatiales</taxon>
        <taxon>Chromatiaceae</taxon>
        <taxon>Rheinheimera</taxon>
    </lineage>
</organism>
<evidence type="ECO:0000256" key="1">
    <source>
        <dbReference type="ARBA" id="ARBA00006484"/>
    </source>
</evidence>
<gene>
    <name evidence="4" type="ORF">SAMN05660691_00601</name>
</gene>
<protein>
    <submittedName>
        <fullName evidence="4">NADP-dependent 3-hydroxy acid dehydrogenase YdfG</fullName>
    </submittedName>
</protein>
<proteinExistence type="inferred from homology"/>
<evidence type="ECO:0000313" key="4">
    <source>
        <dbReference type="EMBL" id="SEH64572.1"/>
    </source>
</evidence>
<dbReference type="PANTHER" id="PTHR43115">
    <property type="entry name" value="DEHYDROGENASE/REDUCTASE SDR FAMILY MEMBER 11"/>
    <property type="match status" value="1"/>
</dbReference>
<dbReference type="InterPro" id="IPR020904">
    <property type="entry name" value="Sc_DH/Rdtase_CS"/>
</dbReference>
<dbReference type="GO" id="GO:0016616">
    <property type="term" value="F:oxidoreductase activity, acting on the CH-OH group of donors, NAD or NADP as acceptor"/>
    <property type="evidence" value="ECO:0007669"/>
    <property type="project" value="UniProtKB-ARBA"/>
</dbReference>
<dbReference type="Gene3D" id="3.40.50.720">
    <property type="entry name" value="NAD(P)-binding Rossmann-like Domain"/>
    <property type="match status" value="1"/>
</dbReference>
<keyword evidence="5" id="KW-1185">Reference proteome</keyword>
<dbReference type="STRING" id="173990.SAMN05660691_00601"/>
<evidence type="ECO:0000256" key="2">
    <source>
        <dbReference type="ARBA" id="ARBA00023002"/>
    </source>
</evidence>
<dbReference type="SUPFAM" id="SSF51735">
    <property type="entry name" value="NAD(P)-binding Rossmann-fold domains"/>
    <property type="match status" value="1"/>
</dbReference>
<sequence length="243" mass="25841">MTTNQAKVILITGASSGIGETTAKVLAKAGHRVIVAARRTDRLEALVQTIKQDGGIAKAYALDVTSRDNFKAVVTAATDEFGPIDVLVNNAGLMPLSPMAALKSNEWEQMIDVNIKGVLNGIESVLTSMEQRGGHIINTASIAAHNVFPTAAVYCATKFAVRAISNGLRLETKKVRVTTISPGVVESELAHTTTDTATKAWLEDFRKVALKPEAIANAIAYAIAQPDDVNVDEIIVQPTQSGY</sequence>
<reference evidence="5" key="1">
    <citation type="submission" date="2016-10" db="EMBL/GenBank/DDBJ databases">
        <authorList>
            <person name="Varghese N."/>
            <person name="Submissions S."/>
        </authorList>
    </citation>
    <scope>NUCLEOTIDE SEQUENCE [LARGE SCALE GENOMIC DNA]</scope>
    <source>
        <strain evidence="5">DSM 17616</strain>
    </source>
</reference>
<accession>A0A1H6JVD6</accession>
<dbReference type="InterPro" id="IPR036291">
    <property type="entry name" value="NAD(P)-bd_dom_sf"/>
</dbReference>
<dbReference type="EMBL" id="FNXF01000002">
    <property type="protein sequence ID" value="SEH64572.1"/>
    <property type="molecule type" value="Genomic_DNA"/>
</dbReference>
<dbReference type="RefSeq" id="WP_092790079.1">
    <property type="nucleotide sequence ID" value="NZ_FNXF01000002.1"/>
</dbReference>
<keyword evidence="2" id="KW-0560">Oxidoreductase</keyword>
<evidence type="ECO:0000256" key="3">
    <source>
        <dbReference type="RuleBase" id="RU000363"/>
    </source>
</evidence>
<dbReference type="InterPro" id="IPR002347">
    <property type="entry name" value="SDR_fam"/>
</dbReference>
<evidence type="ECO:0000313" key="5">
    <source>
        <dbReference type="Proteomes" id="UP000199371"/>
    </source>
</evidence>
<comment type="similarity">
    <text evidence="1 3">Belongs to the short-chain dehydrogenases/reductases (SDR) family.</text>
</comment>
<dbReference type="Pfam" id="PF00106">
    <property type="entry name" value="adh_short"/>
    <property type="match status" value="1"/>
</dbReference>